<evidence type="ECO:0000259" key="6">
    <source>
        <dbReference type="Pfam" id="PF07980"/>
    </source>
</evidence>
<organism evidence="8 9">
    <name type="scientific">Candidatus Bacteroides merdipullorum</name>
    <dbReference type="NCBI Taxonomy" id="2838474"/>
    <lineage>
        <taxon>Bacteria</taxon>
        <taxon>Pseudomonadati</taxon>
        <taxon>Bacteroidota</taxon>
        <taxon>Bacteroidia</taxon>
        <taxon>Bacteroidales</taxon>
        <taxon>Bacteroidaceae</taxon>
        <taxon>Bacteroides</taxon>
    </lineage>
</organism>
<gene>
    <name evidence="8" type="ORF">H9819_08765</name>
</gene>
<dbReference type="AlphaFoldDB" id="A0A9D2CY05"/>
<keyword evidence="4" id="KW-0472">Membrane</keyword>
<evidence type="ECO:0000256" key="4">
    <source>
        <dbReference type="ARBA" id="ARBA00023136"/>
    </source>
</evidence>
<accession>A0A9D2CY05</accession>
<evidence type="ECO:0000259" key="7">
    <source>
        <dbReference type="Pfam" id="PF14322"/>
    </source>
</evidence>
<keyword evidence="3" id="KW-0732">Signal</keyword>
<dbReference type="Proteomes" id="UP000824023">
    <property type="component" value="Unassembled WGS sequence"/>
</dbReference>
<evidence type="ECO:0000256" key="2">
    <source>
        <dbReference type="ARBA" id="ARBA00006275"/>
    </source>
</evidence>
<evidence type="ECO:0000256" key="1">
    <source>
        <dbReference type="ARBA" id="ARBA00004442"/>
    </source>
</evidence>
<dbReference type="GO" id="GO:0009279">
    <property type="term" value="C:cell outer membrane"/>
    <property type="evidence" value="ECO:0007669"/>
    <property type="project" value="UniProtKB-SubCell"/>
</dbReference>
<evidence type="ECO:0000313" key="9">
    <source>
        <dbReference type="Proteomes" id="UP000824023"/>
    </source>
</evidence>
<protein>
    <submittedName>
        <fullName evidence="8">RagB/SusD family nutrient uptake outer membrane protein</fullName>
    </submittedName>
</protein>
<dbReference type="InterPro" id="IPR012944">
    <property type="entry name" value="SusD_RagB_dom"/>
</dbReference>
<dbReference type="Gene3D" id="1.25.40.390">
    <property type="match status" value="1"/>
</dbReference>
<dbReference type="Pfam" id="PF14322">
    <property type="entry name" value="SusD-like_3"/>
    <property type="match status" value="1"/>
</dbReference>
<dbReference type="SUPFAM" id="SSF48452">
    <property type="entry name" value="TPR-like"/>
    <property type="match status" value="1"/>
</dbReference>
<sequence>MKLNKYITMGLLACLPFSSCSYLDKEPDTEITIDMVFENKRNVESWLANIYDGIPNPSRGWLVGESWEIFADDLTPSYRWYQWEFSDLTKMVNGGTWTPNTQWGGNLWQRMPQKIREAYIFIERVHALPSDDLSEEEVNYMKAEARFLAAYYWWQLAETYGPIPFKPDYIAPTDFDLTELMVGQRPFDEVVNYCDQEMLAAAQQLPPVWQTNEKYGRITSVMALTIRAKMLLFAASPLVNGNEWYASHKNREGENLFSTTYDPNKWVRAAEACKMLIDEAEGAGYELFKVYNDDGTIDPFLSATEVWFTSFQDGNREILFPYTKNNNDGNFEFYSTKVITKEFGGGGGLGVYQGLVDAFFMKNGLPIDDPNSGYVEEGFSTEKETRNTAWKYGTGVEGEITDTHTYNMYCNREPRFYTTVSYNGSWYDLAGRKYDFLNGGKDNDYTHDAPQNGYLVRKKVHPEDNKRDGNFPWRQAFLYRLASVYLDYAEALNEAYDDNAHRLEALEYVNRIRERAGVRQYTTEGVSLDDEKYIHVDDTKEAVRKVIRMERRVELCCEGSRWMDIRRWRTVAQGDNPYDPNDYLPEMCGEDYGMDYSARTEEDFYKRTVYQTRTWRQCYYWMPVYIDEINKNPNLVQAPFWN</sequence>
<evidence type="ECO:0000256" key="5">
    <source>
        <dbReference type="ARBA" id="ARBA00023237"/>
    </source>
</evidence>
<keyword evidence="5" id="KW-0998">Cell outer membrane</keyword>
<reference evidence="8" key="1">
    <citation type="journal article" date="2021" name="PeerJ">
        <title>Extensive microbial diversity within the chicken gut microbiome revealed by metagenomics and culture.</title>
        <authorList>
            <person name="Gilroy R."/>
            <person name="Ravi A."/>
            <person name="Getino M."/>
            <person name="Pursley I."/>
            <person name="Horton D.L."/>
            <person name="Alikhan N.F."/>
            <person name="Baker D."/>
            <person name="Gharbi K."/>
            <person name="Hall N."/>
            <person name="Watson M."/>
            <person name="Adriaenssens E.M."/>
            <person name="Foster-Nyarko E."/>
            <person name="Jarju S."/>
            <person name="Secka A."/>
            <person name="Antonio M."/>
            <person name="Oren A."/>
            <person name="Chaudhuri R.R."/>
            <person name="La Ragione R."/>
            <person name="Hildebrand F."/>
            <person name="Pallen M.J."/>
        </authorList>
    </citation>
    <scope>NUCLEOTIDE SEQUENCE</scope>
    <source>
        <strain evidence="8">ChiHjej12B11-24981</strain>
    </source>
</reference>
<reference evidence="8" key="2">
    <citation type="submission" date="2021-04" db="EMBL/GenBank/DDBJ databases">
        <authorList>
            <person name="Gilroy R."/>
        </authorList>
    </citation>
    <scope>NUCLEOTIDE SEQUENCE</scope>
    <source>
        <strain evidence="8">ChiHjej12B11-24981</strain>
    </source>
</reference>
<evidence type="ECO:0000313" key="8">
    <source>
        <dbReference type="EMBL" id="HIZ02319.1"/>
    </source>
</evidence>
<dbReference type="InterPro" id="IPR011990">
    <property type="entry name" value="TPR-like_helical_dom_sf"/>
</dbReference>
<dbReference type="InterPro" id="IPR033985">
    <property type="entry name" value="SusD-like_N"/>
</dbReference>
<feature type="domain" description="SusD-like N-terminal" evidence="7">
    <location>
        <begin position="22"/>
        <end position="230"/>
    </location>
</feature>
<name>A0A9D2CY05_9BACE</name>
<comment type="caution">
    <text evidence="8">The sequence shown here is derived from an EMBL/GenBank/DDBJ whole genome shotgun (WGS) entry which is preliminary data.</text>
</comment>
<dbReference type="EMBL" id="DXCK01000118">
    <property type="protein sequence ID" value="HIZ02319.1"/>
    <property type="molecule type" value="Genomic_DNA"/>
</dbReference>
<feature type="domain" description="RagB/SusD" evidence="6">
    <location>
        <begin position="317"/>
        <end position="641"/>
    </location>
</feature>
<comment type="subcellular location">
    <subcellularLocation>
        <location evidence="1">Cell outer membrane</location>
    </subcellularLocation>
</comment>
<proteinExistence type="inferred from homology"/>
<dbReference type="Pfam" id="PF07980">
    <property type="entry name" value="SusD_RagB"/>
    <property type="match status" value="1"/>
</dbReference>
<comment type="similarity">
    <text evidence="2">Belongs to the SusD family.</text>
</comment>
<evidence type="ECO:0000256" key="3">
    <source>
        <dbReference type="ARBA" id="ARBA00022729"/>
    </source>
</evidence>